<dbReference type="SMART" id="SM00382">
    <property type="entry name" value="AAA"/>
    <property type="match status" value="1"/>
</dbReference>
<reference evidence="14 16" key="1">
    <citation type="submission" date="2014-03" db="EMBL/GenBank/DDBJ databases">
        <title>Complete genome sequence of a deeply braunched marine Bacteroidia bacterium Draconibacterium orientale type strain FH5T.</title>
        <authorList>
            <person name="Li X."/>
            <person name="Wang X."/>
            <person name="Xie Z."/>
            <person name="Du Z."/>
            <person name="Chen G."/>
        </authorList>
    </citation>
    <scope>NUCLEOTIDE SEQUENCE [LARGE SCALE GENOMIC DNA]</scope>
    <source>
        <strain evidence="14 16">FH5</strain>
    </source>
</reference>
<comment type="similarity">
    <text evidence="9 11">Belongs to the Rho family.</text>
</comment>
<comment type="caution">
    <text evidence="9">Lacks conserved residue(s) required for the propagation of feature annotation.</text>
</comment>
<dbReference type="GO" id="GO:0003723">
    <property type="term" value="F:RNA binding"/>
    <property type="evidence" value="ECO:0007669"/>
    <property type="project" value="UniProtKB-UniRule"/>
</dbReference>
<dbReference type="GO" id="GO:0005829">
    <property type="term" value="C:cytosol"/>
    <property type="evidence" value="ECO:0007669"/>
    <property type="project" value="UniProtKB-ARBA"/>
</dbReference>
<dbReference type="AlphaFoldDB" id="X5DJB3"/>
<protein>
    <recommendedName>
        <fullName evidence="9 10">Transcription termination factor Rho</fullName>
        <ecNumber evidence="9 10">3.6.4.-</ecNumber>
    </recommendedName>
    <alternativeName>
        <fullName evidence="9">ATP-dependent helicase Rho</fullName>
    </alternativeName>
</protein>
<keyword evidence="2 9" id="KW-0547">Nucleotide-binding</keyword>
<dbReference type="GO" id="GO:0008186">
    <property type="term" value="F:ATP-dependent activity, acting on RNA"/>
    <property type="evidence" value="ECO:0007669"/>
    <property type="project" value="UniProtKB-UniRule"/>
</dbReference>
<comment type="subunit">
    <text evidence="9">Homohexamer. The homohexamer assembles into an open ring structure.</text>
</comment>
<evidence type="ECO:0000256" key="10">
    <source>
        <dbReference type="NCBIfam" id="TIGR00767"/>
    </source>
</evidence>
<dbReference type="OrthoDB" id="9805197at2"/>
<feature type="compositionally biased region" description="Basic and acidic residues" evidence="12">
    <location>
        <begin position="89"/>
        <end position="99"/>
    </location>
</feature>
<dbReference type="PANTHER" id="PTHR46425:SF1">
    <property type="entry name" value="TRANSCRIPTION TERMINATION FACTOR RHO"/>
    <property type="match status" value="1"/>
</dbReference>
<evidence type="ECO:0000313" key="17">
    <source>
        <dbReference type="Proteomes" id="UP000181981"/>
    </source>
</evidence>
<accession>X5DJB3</accession>
<feature type="binding site" evidence="9">
    <location>
        <begin position="385"/>
        <end position="390"/>
    </location>
    <ligand>
        <name>ATP</name>
        <dbReference type="ChEBI" id="CHEBI:30616"/>
    </ligand>
</feature>
<evidence type="ECO:0000256" key="8">
    <source>
        <dbReference type="ARBA" id="ARBA00023163"/>
    </source>
</evidence>
<dbReference type="InterPro" id="IPR027417">
    <property type="entry name" value="P-loop_NTPase"/>
</dbReference>
<keyword evidence="7 9" id="KW-0805">Transcription regulation</keyword>
<dbReference type="Pfam" id="PF00006">
    <property type="entry name" value="ATP-synt_ab"/>
    <property type="match status" value="1"/>
</dbReference>
<evidence type="ECO:0000256" key="1">
    <source>
        <dbReference type="ARBA" id="ARBA00022472"/>
    </source>
</evidence>
<dbReference type="KEGG" id="dori:FH5T_20635"/>
<dbReference type="Gene3D" id="1.10.720.10">
    <property type="match status" value="1"/>
</dbReference>
<evidence type="ECO:0000256" key="9">
    <source>
        <dbReference type="HAMAP-Rule" id="MF_01884"/>
    </source>
</evidence>
<evidence type="ECO:0000256" key="3">
    <source>
        <dbReference type="ARBA" id="ARBA00022801"/>
    </source>
</evidence>
<feature type="region of interest" description="Disordered" evidence="12">
    <location>
        <begin position="48"/>
        <end position="246"/>
    </location>
</feature>
<dbReference type="Proteomes" id="UP000181981">
    <property type="component" value="Unassembled WGS sequence"/>
</dbReference>
<keyword evidence="1 9" id="KW-0806">Transcription termination</keyword>
<feature type="compositionally biased region" description="Basic and acidic residues" evidence="12">
    <location>
        <begin position="106"/>
        <end position="121"/>
    </location>
</feature>
<dbReference type="RefSeq" id="WP_038565576.1">
    <property type="nucleotide sequence ID" value="NZ_FOHT01000047.1"/>
</dbReference>
<evidence type="ECO:0000256" key="5">
    <source>
        <dbReference type="ARBA" id="ARBA00022840"/>
    </source>
</evidence>
<evidence type="ECO:0000259" key="13">
    <source>
        <dbReference type="PROSITE" id="PS51856"/>
    </source>
</evidence>
<dbReference type="Pfam" id="PF07498">
    <property type="entry name" value="Rho_N"/>
    <property type="match status" value="1"/>
</dbReference>
<dbReference type="NCBIfam" id="TIGR00767">
    <property type="entry name" value="rho"/>
    <property type="match status" value="1"/>
</dbReference>
<name>X5DJB3_9BACT</name>
<evidence type="ECO:0000256" key="7">
    <source>
        <dbReference type="ARBA" id="ARBA00023015"/>
    </source>
</evidence>
<feature type="binding site" evidence="9">
    <location>
        <position position="416"/>
    </location>
    <ligand>
        <name>ATP</name>
        <dbReference type="ChEBI" id="CHEBI:30616"/>
    </ligand>
</feature>
<dbReference type="Gene3D" id="2.40.50.140">
    <property type="entry name" value="Nucleic acid-binding proteins"/>
    <property type="match status" value="1"/>
</dbReference>
<dbReference type="GO" id="GO:0004386">
    <property type="term" value="F:helicase activity"/>
    <property type="evidence" value="ECO:0007669"/>
    <property type="project" value="UniProtKB-UniRule"/>
</dbReference>
<dbReference type="PANTHER" id="PTHR46425">
    <property type="entry name" value="TRANSCRIPTION TERMINATION FACTOR RHO"/>
    <property type="match status" value="1"/>
</dbReference>
<evidence type="ECO:0000256" key="11">
    <source>
        <dbReference type="PROSITE-ProRule" id="PRU01203"/>
    </source>
</evidence>
<dbReference type="Gene3D" id="3.40.50.300">
    <property type="entry name" value="P-loop containing nucleotide triphosphate hydrolases"/>
    <property type="match status" value="1"/>
</dbReference>
<dbReference type="GO" id="GO:0016787">
    <property type="term" value="F:hydrolase activity"/>
    <property type="evidence" value="ECO:0007669"/>
    <property type="project" value="UniProtKB-KW"/>
</dbReference>
<keyword evidence="4 9" id="KW-0347">Helicase</keyword>
<feature type="compositionally biased region" description="Low complexity" evidence="12">
    <location>
        <begin position="154"/>
        <end position="176"/>
    </location>
</feature>
<dbReference type="InterPro" id="IPR041703">
    <property type="entry name" value="Rho_factor_ATP-bd"/>
</dbReference>
<dbReference type="EMBL" id="FOHT01000047">
    <property type="protein sequence ID" value="SEU11172.1"/>
    <property type="molecule type" value="Genomic_DNA"/>
</dbReference>
<dbReference type="InterPro" id="IPR011112">
    <property type="entry name" value="Rho-like_N"/>
</dbReference>
<dbReference type="SUPFAM" id="SSF68912">
    <property type="entry name" value="Rho N-terminal domain-like"/>
    <property type="match status" value="1"/>
</dbReference>
<dbReference type="InterPro" id="IPR012340">
    <property type="entry name" value="NA-bd_OB-fold"/>
</dbReference>
<dbReference type="GO" id="GO:0006353">
    <property type="term" value="P:DNA-templated transcription termination"/>
    <property type="evidence" value="ECO:0007669"/>
    <property type="project" value="UniProtKB-UniRule"/>
</dbReference>
<dbReference type="EMBL" id="CP007451">
    <property type="protein sequence ID" value="AHW61209.1"/>
    <property type="molecule type" value="Genomic_DNA"/>
</dbReference>
<evidence type="ECO:0000256" key="2">
    <source>
        <dbReference type="ARBA" id="ARBA00022741"/>
    </source>
</evidence>
<evidence type="ECO:0000313" key="14">
    <source>
        <dbReference type="EMBL" id="AHW61209.1"/>
    </source>
</evidence>
<dbReference type="PROSITE" id="PS51856">
    <property type="entry name" value="RHO_RNA_BD"/>
    <property type="match status" value="1"/>
</dbReference>
<dbReference type="InterPro" id="IPR011129">
    <property type="entry name" value="CSD"/>
</dbReference>
<dbReference type="Pfam" id="PF07497">
    <property type="entry name" value="Rho_RNA_bind"/>
    <property type="match status" value="1"/>
</dbReference>
<keyword evidence="6 9" id="KW-0694">RNA-binding</keyword>
<keyword evidence="8 9" id="KW-0804">Transcription</keyword>
<comment type="function">
    <text evidence="9">Facilitates transcription termination by a mechanism that involves Rho binding to the nascent RNA, activation of Rho's RNA-dependent ATPase activity, and release of the mRNA from the DNA template.</text>
</comment>
<dbReference type="NCBIfam" id="NF006886">
    <property type="entry name" value="PRK09376.1"/>
    <property type="match status" value="1"/>
</dbReference>
<dbReference type="InterPro" id="IPR036269">
    <property type="entry name" value="Rho_N_sf"/>
</dbReference>
<dbReference type="Proteomes" id="UP000023772">
    <property type="component" value="Chromosome"/>
</dbReference>
<dbReference type="HOGENOM" id="CLU_016377_1_0_10"/>
<dbReference type="GO" id="GO:0005524">
    <property type="term" value="F:ATP binding"/>
    <property type="evidence" value="ECO:0007669"/>
    <property type="project" value="UniProtKB-UniRule"/>
</dbReference>
<feature type="compositionally biased region" description="Low complexity" evidence="12">
    <location>
        <begin position="187"/>
        <end position="214"/>
    </location>
</feature>
<dbReference type="SUPFAM" id="SSF50249">
    <property type="entry name" value="Nucleic acid-binding proteins"/>
    <property type="match status" value="1"/>
</dbReference>
<feature type="compositionally biased region" description="Low complexity" evidence="12">
    <location>
        <begin position="225"/>
        <end position="243"/>
    </location>
</feature>
<dbReference type="InterPro" id="IPR004665">
    <property type="entry name" value="Term_rho"/>
</dbReference>
<evidence type="ECO:0000313" key="15">
    <source>
        <dbReference type="EMBL" id="SEU11172.1"/>
    </source>
</evidence>
<keyword evidence="16" id="KW-1185">Reference proteome</keyword>
<gene>
    <name evidence="9" type="primary">rho</name>
    <name evidence="14" type="ORF">FH5T_20635</name>
    <name evidence="15" type="ORF">SAMN05444285_1474</name>
</gene>
<keyword evidence="5 9" id="KW-0067">ATP-binding</keyword>
<feature type="compositionally biased region" description="Basic and acidic residues" evidence="12">
    <location>
        <begin position="141"/>
        <end position="153"/>
    </location>
</feature>
<dbReference type="EC" id="3.6.4.-" evidence="9 10"/>
<dbReference type="CDD" id="cd01128">
    <property type="entry name" value="rho_factor_C"/>
    <property type="match status" value="1"/>
</dbReference>
<dbReference type="SMART" id="SM00959">
    <property type="entry name" value="Rho_N"/>
    <property type="match status" value="1"/>
</dbReference>
<organism evidence="15 17">
    <name type="scientific">Draconibacterium orientale</name>
    <dbReference type="NCBI Taxonomy" id="1168034"/>
    <lineage>
        <taxon>Bacteria</taxon>
        <taxon>Pseudomonadati</taxon>
        <taxon>Bacteroidota</taxon>
        <taxon>Bacteroidia</taxon>
        <taxon>Marinilabiliales</taxon>
        <taxon>Prolixibacteraceae</taxon>
        <taxon>Draconibacterium</taxon>
    </lineage>
</organism>
<keyword evidence="3 9" id="KW-0378">Hydrolase</keyword>
<feature type="compositionally biased region" description="Basic and acidic residues" evidence="12">
    <location>
        <begin position="48"/>
        <end position="82"/>
    </location>
</feature>
<dbReference type="STRING" id="1168034.FH5T_20635"/>
<proteinExistence type="inferred from homology"/>
<dbReference type="SMART" id="SM00357">
    <property type="entry name" value="CSP"/>
    <property type="match status" value="1"/>
</dbReference>
<sequence>MYDILELNKKLVPELKEIAKELNIKRVESYKKQDLIYKILDTQAVLEAENKGKKNAPKDEKGEAGNRKNQSDRNTSDDDEPRRSKRPRQRVETVKREKVGSGPRKKQSDKIDDKVQTRQDQIKAIIKGFTKEKTAAAPKQQDIEAAAKPEETKTAPQQQQQKPPTQEIQQEQQAQEKQQEQQKPEVKVQQNKEQQHRGGQQRHQQSQQNQQRQNTGGKDDRQKQQNRSQQQGQQQQGQQQGNRQKQRQFEFEGIITNTGVLEILADGYGFLRSSDYNYLNSPDDIYVSQSQIKLFGLKTGDTVKGTVRPPKEGEKYFPLIKVLEINGRSPEFIRDRVPFDHLTPLFPDEKFNLTGNGHDNISTRVVDMFAPIGKGQRGLIVAQPKTGKTVLLKEIANAIAANHPEVYMIVLLIDERPEEVTDMARSVHAEVIASTFDEPADKHVKVANIVLEKAKRLTECGHDVVILLDSITRLARAYNTVQPASGKVLSGGVDANALHKPKRFFGAARNIEEGGSLTIMATALTETGSKMDEVIFEEFKGTGNMELQLDRKLSNKRIFPSVDIPTSSTRREDLLFSKEVLDKLWILRNYLGDMNALEAMEFMKTRLMRAASIEEFLASMNDG</sequence>
<dbReference type="SUPFAM" id="SSF52540">
    <property type="entry name" value="P-loop containing nucleoside triphosphate hydrolases"/>
    <property type="match status" value="1"/>
</dbReference>
<reference evidence="15 17" key="2">
    <citation type="submission" date="2016-10" db="EMBL/GenBank/DDBJ databases">
        <authorList>
            <person name="de Groot N.N."/>
        </authorList>
    </citation>
    <scope>NUCLEOTIDE SEQUENCE [LARGE SCALE GENOMIC DNA]</scope>
    <source>
        <strain evidence="15 17">DSM 25947</strain>
    </source>
</reference>
<evidence type="ECO:0000256" key="4">
    <source>
        <dbReference type="ARBA" id="ARBA00022806"/>
    </source>
</evidence>
<dbReference type="InterPro" id="IPR011113">
    <property type="entry name" value="Rho_RNA-bd"/>
</dbReference>
<evidence type="ECO:0000313" key="16">
    <source>
        <dbReference type="Proteomes" id="UP000023772"/>
    </source>
</evidence>
<dbReference type="InterPro" id="IPR003593">
    <property type="entry name" value="AAA+_ATPase"/>
</dbReference>
<feature type="compositionally biased region" description="Basic and acidic residues" evidence="12">
    <location>
        <begin position="177"/>
        <end position="186"/>
    </location>
</feature>
<evidence type="ECO:0000256" key="6">
    <source>
        <dbReference type="ARBA" id="ARBA00022884"/>
    </source>
</evidence>
<feature type="binding site" evidence="9">
    <location>
        <begin position="373"/>
        <end position="378"/>
    </location>
    <ligand>
        <name>ATP</name>
        <dbReference type="ChEBI" id="CHEBI:30616"/>
    </ligand>
</feature>
<feature type="domain" description="Rho RNA-BD" evidence="13">
    <location>
        <begin position="254"/>
        <end position="329"/>
    </location>
</feature>
<dbReference type="HAMAP" id="MF_01884">
    <property type="entry name" value="Rho"/>
    <property type="match status" value="1"/>
</dbReference>
<dbReference type="CDD" id="cd04459">
    <property type="entry name" value="Rho_CSD"/>
    <property type="match status" value="1"/>
</dbReference>
<dbReference type="InterPro" id="IPR000194">
    <property type="entry name" value="ATPase_F1/V1/A1_a/bsu_nucl-bd"/>
</dbReference>
<dbReference type="eggNOG" id="COG1158">
    <property type="taxonomic scope" value="Bacteria"/>
</dbReference>
<evidence type="ECO:0000256" key="12">
    <source>
        <dbReference type="SAM" id="MobiDB-lite"/>
    </source>
</evidence>